<comment type="caution">
    <text evidence="5">The sequence shown here is derived from an EMBL/GenBank/DDBJ whole genome shotgun (WGS) entry which is preliminary data.</text>
</comment>
<keyword evidence="6" id="KW-1185">Reference proteome</keyword>
<evidence type="ECO:0000313" key="5">
    <source>
        <dbReference type="EMBL" id="MBJ8349212.1"/>
    </source>
</evidence>
<evidence type="ECO:0000259" key="4">
    <source>
        <dbReference type="Pfam" id="PF18708"/>
    </source>
</evidence>
<accession>A0A934P929</accession>
<dbReference type="InterPro" id="IPR040532">
    <property type="entry name" value="MapZ_C2"/>
</dbReference>
<dbReference type="InterPro" id="IPR041295">
    <property type="entry name" value="MapZ_EC1"/>
</dbReference>
<evidence type="ECO:0008006" key="7">
    <source>
        <dbReference type="Google" id="ProtNLM"/>
    </source>
</evidence>
<evidence type="ECO:0000259" key="3">
    <source>
        <dbReference type="Pfam" id="PF18041"/>
    </source>
</evidence>
<keyword evidence="2" id="KW-1133">Transmembrane helix</keyword>
<sequence length="433" mass="48120">MTVEEAIRKESEIKAGIDENDNILDKYIKQHRDEVGKHKFESKIQTSQDDPKEIDDFIQEKREEVNQTKESETSQDKIVFDHLEVEELPENQDLSDDIILGDTKESSGKKGLIIGSLIALLIAVFAFGYVLNNLNSPSTSDKEPTVTKETDTSKAKEEDIKAFENLYASFFVDKEMTKPKNSEFERLSELEKVLNNLKGTSTYADKKEKYDSLKKAIDAIKVVNDQFTEPAIVDGEKISRNIKDSANFDAISATVLNTGKANLDTLLQSVVSEGRKQLTEKTASANQTASEAPAPQPSNDTENITPPDPTNPVEATNNTTVTNNAASLYGITNYDPASLQRHLSRVPYNNDVIADVNNPGWVFNDGILERIVAVAQERGHISGNNYILERVNIINGNGYYNMFKPDGTYLFSINAKTGYFVGNAPGRADDLDY</sequence>
<feature type="domain" description="MapZ extracellular C-terminal" evidence="4">
    <location>
        <begin position="345"/>
        <end position="423"/>
    </location>
</feature>
<dbReference type="Pfam" id="PF18041">
    <property type="entry name" value="MapZ_EC1"/>
    <property type="match status" value="1"/>
</dbReference>
<gene>
    <name evidence="5" type="ORF">JHK64_01025</name>
</gene>
<reference evidence="5 6" key="1">
    <citation type="journal article" date="2021" name="Int. J. Syst. Evol. Microbiol.">
        <title>Streptococcus vicugnae sp. nov., isolated from faeces of alpacas (Vicugna pacos) and cattle (Bos taurus), Streptococcus zalophi sp. nov., and Streptococcus pacificus sp. nov., isolated from respiratory tract of California sea lions (Zalophus californianus).</title>
        <authorList>
            <person name="Volokhov D.V."/>
            <person name="Zagorodnyaya T.A."/>
            <person name="Shen Z."/>
            <person name="Blom J."/>
            <person name="Furtak V.A."/>
            <person name="Eisenberg T."/>
            <person name="Fan P."/>
            <person name="Jeong K.C."/>
            <person name="Gao Y."/>
            <person name="Zhang S."/>
            <person name="Amselle M."/>
        </authorList>
    </citation>
    <scope>NUCLEOTIDE SEQUENCE [LARGE SCALE GENOMIC DNA]</scope>
    <source>
        <strain evidence="6">CSL7508-lung</strain>
    </source>
</reference>
<protein>
    <recommendedName>
        <fullName evidence="7">Mid-cell-anchored protein Z</fullName>
    </recommendedName>
</protein>
<dbReference type="Pfam" id="PF18708">
    <property type="entry name" value="MapZ_C2"/>
    <property type="match status" value="1"/>
</dbReference>
<feature type="region of interest" description="Disordered" evidence="1">
    <location>
        <begin position="277"/>
        <end position="318"/>
    </location>
</feature>
<evidence type="ECO:0000256" key="1">
    <source>
        <dbReference type="SAM" id="MobiDB-lite"/>
    </source>
</evidence>
<dbReference type="EMBL" id="JAENBP010000001">
    <property type="protein sequence ID" value="MBJ8349212.1"/>
    <property type="molecule type" value="Genomic_DNA"/>
</dbReference>
<name>A0A934P929_9STRE</name>
<dbReference type="AlphaFoldDB" id="A0A934P929"/>
<keyword evidence="2" id="KW-0472">Membrane</keyword>
<proteinExistence type="predicted"/>
<feature type="transmembrane region" description="Helical" evidence="2">
    <location>
        <begin position="112"/>
        <end position="131"/>
    </location>
</feature>
<keyword evidence="2" id="KW-0812">Transmembrane</keyword>
<feature type="compositionally biased region" description="Polar residues" evidence="1">
    <location>
        <begin position="280"/>
        <end position="290"/>
    </location>
</feature>
<organism evidence="5 6">
    <name type="scientific">Streptococcus zalophi</name>
    <dbReference type="NCBI Taxonomy" id="640031"/>
    <lineage>
        <taxon>Bacteria</taxon>
        <taxon>Bacillati</taxon>
        <taxon>Bacillota</taxon>
        <taxon>Bacilli</taxon>
        <taxon>Lactobacillales</taxon>
        <taxon>Streptococcaceae</taxon>
        <taxon>Streptococcus</taxon>
    </lineage>
</organism>
<evidence type="ECO:0000313" key="6">
    <source>
        <dbReference type="Proteomes" id="UP000644875"/>
    </source>
</evidence>
<evidence type="ECO:0000256" key="2">
    <source>
        <dbReference type="SAM" id="Phobius"/>
    </source>
</evidence>
<dbReference type="Proteomes" id="UP000644875">
    <property type="component" value="Unassembled WGS sequence"/>
</dbReference>
<feature type="domain" description="MapZ extracellular" evidence="3">
    <location>
        <begin position="147"/>
        <end position="272"/>
    </location>
</feature>